<evidence type="ECO:0000313" key="2">
    <source>
        <dbReference type="Proteomes" id="UP000887013"/>
    </source>
</evidence>
<organism evidence="1 2">
    <name type="scientific">Nephila pilipes</name>
    <name type="common">Giant wood spider</name>
    <name type="synonym">Nephila maculata</name>
    <dbReference type="NCBI Taxonomy" id="299642"/>
    <lineage>
        <taxon>Eukaryota</taxon>
        <taxon>Metazoa</taxon>
        <taxon>Ecdysozoa</taxon>
        <taxon>Arthropoda</taxon>
        <taxon>Chelicerata</taxon>
        <taxon>Arachnida</taxon>
        <taxon>Araneae</taxon>
        <taxon>Araneomorphae</taxon>
        <taxon>Entelegynae</taxon>
        <taxon>Araneoidea</taxon>
        <taxon>Nephilidae</taxon>
        <taxon>Nephila</taxon>
    </lineage>
</organism>
<dbReference type="AlphaFoldDB" id="A0A8X6QXX2"/>
<evidence type="ECO:0000313" key="1">
    <source>
        <dbReference type="EMBL" id="GFU55497.1"/>
    </source>
</evidence>
<dbReference type="Proteomes" id="UP000887013">
    <property type="component" value="Unassembled WGS sequence"/>
</dbReference>
<dbReference type="EMBL" id="BMAW01039360">
    <property type="protein sequence ID" value="GFU55497.1"/>
    <property type="molecule type" value="Genomic_DNA"/>
</dbReference>
<protein>
    <submittedName>
        <fullName evidence="1">Uncharacterized protein</fullName>
    </submittedName>
</protein>
<reference evidence="1" key="1">
    <citation type="submission" date="2020-08" db="EMBL/GenBank/DDBJ databases">
        <title>Multicomponent nature underlies the extraordinary mechanical properties of spider dragline silk.</title>
        <authorList>
            <person name="Kono N."/>
            <person name="Nakamura H."/>
            <person name="Mori M."/>
            <person name="Yoshida Y."/>
            <person name="Ohtoshi R."/>
            <person name="Malay A.D."/>
            <person name="Moran D.A.P."/>
            <person name="Tomita M."/>
            <person name="Numata K."/>
            <person name="Arakawa K."/>
        </authorList>
    </citation>
    <scope>NUCLEOTIDE SEQUENCE</scope>
</reference>
<feature type="non-terminal residue" evidence="1">
    <location>
        <position position="1"/>
    </location>
</feature>
<sequence>CIFDIAKGDDITPRQVERSNRPCCMASALVAPMIKEHLRLKVVPMPFYFMKIPLISTAGLLP</sequence>
<keyword evidence="2" id="KW-1185">Reference proteome</keyword>
<accession>A0A8X6QXX2</accession>
<gene>
    <name evidence="1" type="ORF">NPIL_667071</name>
</gene>
<proteinExistence type="predicted"/>
<comment type="caution">
    <text evidence="1">The sequence shown here is derived from an EMBL/GenBank/DDBJ whole genome shotgun (WGS) entry which is preliminary data.</text>
</comment>
<name>A0A8X6QXX2_NEPPI</name>